<keyword evidence="1" id="KW-0677">Repeat</keyword>
<evidence type="ECO:0000256" key="4">
    <source>
        <dbReference type="SAM" id="MobiDB-lite"/>
    </source>
</evidence>
<feature type="compositionally biased region" description="Polar residues" evidence="4">
    <location>
        <begin position="20"/>
        <end position="40"/>
    </location>
</feature>
<dbReference type="SUPFAM" id="SSF46565">
    <property type="entry name" value="Chaperone J-domain"/>
    <property type="match status" value="1"/>
</dbReference>
<feature type="region of interest" description="Disordered" evidence="4">
    <location>
        <begin position="526"/>
        <end position="556"/>
    </location>
</feature>
<protein>
    <recommendedName>
        <fullName evidence="5">J domain-containing protein</fullName>
    </recommendedName>
</protein>
<name>A0AAV5G8R8_9BASI</name>
<reference evidence="6 7" key="1">
    <citation type="submission" date="2021-12" db="EMBL/GenBank/DDBJ databases">
        <title>High titer production of polyol ester of fatty acids by Rhodotorula paludigena BS15 towards product separation-free biomass refinery.</title>
        <authorList>
            <person name="Mano J."/>
            <person name="Ono H."/>
            <person name="Tanaka T."/>
            <person name="Naito K."/>
            <person name="Sushida H."/>
            <person name="Ike M."/>
            <person name="Tokuyasu K."/>
            <person name="Kitaoka M."/>
        </authorList>
    </citation>
    <scope>NUCLEOTIDE SEQUENCE [LARGE SCALE GENOMIC DNA]</scope>
    <source>
        <strain evidence="6 7">BS15</strain>
    </source>
</reference>
<organism evidence="6 7">
    <name type="scientific">Rhodotorula paludigena</name>
    <dbReference type="NCBI Taxonomy" id="86838"/>
    <lineage>
        <taxon>Eukaryota</taxon>
        <taxon>Fungi</taxon>
        <taxon>Dikarya</taxon>
        <taxon>Basidiomycota</taxon>
        <taxon>Pucciniomycotina</taxon>
        <taxon>Microbotryomycetes</taxon>
        <taxon>Sporidiobolales</taxon>
        <taxon>Sporidiobolaceae</taxon>
        <taxon>Rhodotorula</taxon>
    </lineage>
</organism>
<dbReference type="Pfam" id="PF12796">
    <property type="entry name" value="Ank_2"/>
    <property type="match status" value="1"/>
</dbReference>
<dbReference type="InterPro" id="IPR011990">
    <property type="entry name" value="TPR-like_helical_dom_sf"/>
</dbReference>
<feature type="region of interest" description="Disordered" evidence="4">
    <location>
        <begin position="723"/>
        <end position="756"/>
    </location>
</feature>
<feature type="domain" description="J" evidence="5">
    <location>
        <begin position="417"/>
        <end position="478"/>
    </location>
</feature>
<gene>
    <name evidence="6" type="ORF">Rhopal_001881-T1</name>
</gene>
<dbReference type="PROSITE" id="PS00636">
    <property type="entry name" value="DNAJ_1"/>
    <property type="match status" value="1"/>
</dbReference>
<dbReference type="AlphaFoldDB" id="A0AAV5G8R8"/>
<dbReference type="PROSITE" id="PS50297">
    <property type="entry name" value="ANK_REP_REGION"/>
    <property type="match status" value="1"/>
</dbReference>
<dbReference type="CDD" id="cd06257">
    <property type="entry name" value="DnaJ"/>
    <property type="match status" value="1"/>
</dbReference>
<dbReference type="PRINTS" id="PR00625">
    <property type="entry name" value="JDOMAIN"/>
</dbReference>
<dbReference type="InterPro" id="IPR036869">
    <property type="entry name" value="J_dom_sf"/>
</dbReference>
<feature type="region of interest" description="Disordered" evidence="4">
    <location>
        <begin position="1"/>
        <end position="89"/>
    </location>
</feature>
<dbReference type="EMBL" id="BQKY01000004">
    <property type="protein sequence ID" value="GJN88910.1"/>
    <property type="molecule type" value="Genomic_DNA"/>
</dbReference>
<feature type="compositionally biased region" description="Basic residues" evidence="4">
    <location>
        <begin position="1"/>
        <end position="14"/>
    </location>
</feature>
<keyword evidence="7" id="KW-1185">Reference proteome</keyword>
<dbReference type="SUPFAM" id="SSF48403">
    <property type="entry name" value="Ankyrin repeat"/>
    <property type="match status" value="1"/>
</dbReference>
<dbReference type="InterPro" id="IPR019734">
    <property type="entry name" value="TPR_rpt"/>
</dbReference>
<evidence type="ECO:0000256" key="3">
    <source>
        <dbReference type="PROSITE-ProRule" id="PRU00023"/>
    </source>
</evidence>
<keyword evidence="3" id="KW-0040">ANK repeat</keyword>
<dbReference type="Gene3D" id="1.25.40.20">
    <property type="entry name" value="Ankyrin repeat-containing domain"/>
    <property type="match status" value="1"/>
</dbReference>
<feature type="repeat" description="ANK" evidence="3">
    <location>
        <begin position="602"/>
        <end position="625"/>
    </location>
</feature>
<dbReference type="Gene3D" id="1.10.287.110">
    <property type="entry name" value="DnaJ domain"/>
    <property type="match status" value="1"/>
</dbReference>
<comment type="caution">
    <text evidence="6">The sequence shown here is derived from an EMBL/GenBank/DDBJ whole genome shotgun (WGS) entry which is preliminary data.</text>
</comment>
<feature type="region of interest" description="Disordered" evidence="4">
    <location>
        <begin position="391"/>
        <end position="410"/>
    </location>
</feature>
<dbReference type="InterPro" id="IPR018253">
    <property type="entry name" value="DnaJ_domain_CS"/>
</dbReference>
<dbReference type="SMART" id="SM00271">
    <property type="entry name" value="DnaJ"/>
    <property type="match status" value="1"/>
</dbReference>
<evidence type="ECO:0000259" key="5">
    <source>
        <dbReference type="PROSITE" id="PS50076"/>
    </source>
</evidence>
<dbReference type="Proteomes" id="UP001342314">
    <property type="component" value="Unassembled WGS sequence"/>
</dbReference>
<evidence type="ECO:0000256" key="1">
    <source>
        <dbReference type="ARBA" id="ARBA00022737"/>
    </source>
</evidence>
<dbReference type="SMART" id="SM00028">
    <property type="entry name" value="TPR"/>
    <property type="match status" value="3"/>
</dbReference>
<sequence>MGKKNGQRKAHKAKPVPCVSASSLSRFNSRPRSISLSTPAPRQEPVTPLNSCIEPEKPLNQQTATAPPSPPLTPPRTADSDSRRSTDSLGAARFSDKLVNDALELLDRGLVANAYSLLSSASSAGTSASAPSPSRLTSLARLAAHVHNIQHALANKQWMFALKEWDDARDLWMQPREGGRGAAGVPWVAKVWRFEALEGARKWGELDSYASQILREKPGDWARAALAKATALYQLNKISEASAVLSNVKSGTALALEKVKILSNRVSRLSTLKDKGAAAFKAQQWGEAIKWYSQAIEVDTECRAVRAVLLGNRGLAKLKASGALAAVADFSAAISLNPRYVKALHHRAQAYLQLDDLSNAYEDLVVAASIAPEGSEERRSLERERDEVRARKLKQDAEKRKAEEDRRWAERQAKRKDHYKILGVERDATIVEIKAAFKKLAMSHHPDKGGDEEKFKELRASYEILSDARRRQRYDDGSDNEDGCPCPFHSGMADDDDDDDMFGGGAFPFFFYDFLFSAARERRAGDAGGTGARGARGAARAGAARGRGRGRAAPAPTPNEEEILALLDCCRYGDVDEGDFDDIKRFAKHYGDRWLAEAKDDRGNTPLHMAAGNGHVDIVKYLVDRLPIAALSAQNTALSTPLHWAALNYHLAVLELICPLLPLDAFSLQNTHGKTAVQEAEEACEALVVSEADQDTPRGQERVRREKCVGYLLGCMGLGVKKPTGGDESKAEEAEGELKAGPDAAGGEAKKDDETVRRLTEQAEKIKLEQEEKAKSAAQ</sequence>
<evidence type="ECO:0000313" key="6">
    <source>
        <dbReference type="EMBL" id="GJN88910.1"/>
    </source>
</evidence>
<feature type="compositionally biased region" description="Basic and acidic residues" evidence="4">
    <location>
        <begin position="724"/>
        <end position="740"/>
    </location>
</feature>
<dbReference type="InterPro" id="IPR036770">
    <property type="entry name" value="Ankyrin_rpt-contain_sf"/>
</dbReference>
<accession>A0AAV5G8R8</accession>
<keyword evidence="2" id="KW-0802">TPR repeat</keyword>
<proteinExistence type="predicted"/>
<dbReference type="InterPro" id="IPR002110">
    <property type="entry name" value="Ankyrin_rpt"/>
</dbReference>
<evidence type="ECO:0000313" key="7">
    <source>
        <dbReference type="Proteomes" id="UP001342314"/>
    </source>
</evidence>
<dbReference type="Gene3D" id="1.25.40.10">
    <property type="entry name" value="Tetratricopeptide repeat domain"/>
    <property type="match status" value="1"/>
</dbReference>
<dbReference type="PROSITE" id="PS50088">
    <property type="entry name" value="ANK_REPEAT"/>
    <property type="match status" value="1"/>
</dbReference>
<dbReference type="SUPFAM" id="SSF48452">
    <property type="entry name" value="TPR-like"/>
    <property type="match status" value="1"/>
</dbReference>
<feature type="compositionally biased region" description="Low complexity" evidence="4">
    <location>
        <begin position="535"/>
        <end position="544"/>
    </location>
</feature>
<dbReference type="SMART" id="SM00248">
    <property type="entry name" value="ANK"/>
    <property type="match status" value="2"/>
</dbReference>
<dbReference type="InterPro" id="IPR001623">
    <property type="entry name" value="DnaJ_domain"/>
</dbReference>
<dbReference type="PROSITE" id="PS50076">
    <property type="entry name" value="DNAJ_2"/>
    <property type="match status" value="1"/>
</dbReference>
<dbReference type="Pfam" id="PF00226">
    <property type="entry name" value="DnaJ"/>
    <property type="match status" value="1"/>
</dbReference>
<feature type="region of interest" description="Disordered" evidence="4">
    <location>
        <begin position="469"/>
        <end position="490"/>
    </location>
</feature>
<dbReference type="PANTHER" id="PTHR45188">
    <property type="entry name" value="DNAJ PROTEIN P58IPK HOMOLOG"/>
    <property type="match status" value="1"/>
</dbReference>
<dbReference type="PANTHER" id="PTHR45188:SF2">
    <property type="entry name" value="DNAJ HOMOLOG SUBFAMILY C MEMBER 7"/>
    <property type="match status" value="1"/>
</dbReference>
<evidence type="ECO:0000256" key="2">
    <source>
        <dbReference type="ARBA" id="ARBA00022803"/>
    </source>
</evidence>